<dbReference type="RefSeq" id="WP_011208091.1">
    <property type="nucleotide sequence ID" value="NC_006361.1"/>
</dbReference>
<protein>
    <submittedName>
        <fullName evidence="2">Uncharacterized protein</fullName>
    </submittedName>
</protein>
<keyword evidence="3" id="KW-1185">Reference proteome</keyword>
<dbReference type="AlphaFoldDB" id="Q5YZI5"/>
<keyword evidence="1" id="KW-1133">Transmembrane helix</keyword>
<accession>Q5YZI5</accession>
<name>Q5YZI5_NOCFA</name>
<gene>
    <name evidence="2" type="ordered locus">NFA_15610</name>
</gene>
<keyword evidence="1" id="KW-0472">Membrane</keyword>
<feature type="transmembrane region" description="Helical" evidence="1">
    <location>
        <begin position="300"/>
        <end position="318"/>
    </location>
</feature>
<evidence type="ECO:0000313" key="3">
    <source>
        <dbReference type="Proteomes" id="UP000006820"/>
    </source>
</evidence>
<dbReference type="Proteomes" id="UP000006820">
    <property type="component" value="Chromosome"/>
</dbReference>
<dbReference type="EMBL" id="AP006618">
    <property type="protein sequence ID" value="BAD56406.1"/>
    <property type="molecule type" value="Genomic_DNA"/>
</dbReference>
<feature type="transmembrane region" description="Helical" evidence="1">
    <location>
        <begin position="243"/>
        <end position="265"/>
    </location>
</feature>
<dbReference type="KEGG" id="nfa:NFA_15610"/>
<sequence length="462" mass="48245">MGVLVIDWQTYYDAAKKCHGLATDLRTADKPVHDAVKGECAGMAGDAPGCEQWGKAYDRAAQETMQTCTNLADALTNFGNMLYAAGYNWALANKSNPMPDRPAATAMLEYKVSIPTSVGSNGDGVTEGNGSIPGFYDALVGKIQDEFGSKLPNGNKDKLAKAASIWKTFAEHPTITGAPARITAISSLFDDIQDKKGLEALLGHLSTLNSGATQLAAASVNLAAPVGEYSEATADVRDKFKEAVTTALVAAGATVVIGVAASWITAALSNVAAGVGVLAIAGNTARVLKSTYDISKLVRIIGAAAAATGTAAFVVTAFDKVPSLTDIAVELGAIIAMKVSIDDDGTPASEGDTSGAPSSAVTDEMARMLREGIHPGEDCSEIAEHLKKVAAGAGEILRVDPAPGQEVTVEEYGQREQFLYHEVYTDGKYVYDPRHSPNPIPIEQWRKTIIGDNPGATVKKVG</sequence>
<evidence type="ECO:0000313" key="2">
    <source>
        <dbReference type="EMBL" id="BAD56406.1"/>
    </source>
</evidence>
<dbReference type="GeneID" id="61132353"/>
<keyword evidence="1" id="KW-0812">Transmembrane</keyword>
<reference evidence="2 3" key="1">
    <citation type="journal article" date="2004" name="Proc. Natl. Acad. Sci. U.S.A.">
        <title>The complete genomic sequence of Nocardia farcinica IFM 10152.</title>
        <authorList>
            <person name="Ishikawa J."/>
            <person name="Yamashita A."/>
            <person name="Mikami Y."/>
            <person name="Hoshino Y."/>
            <person name="Kurita H."/>
            <person name="Hotta K."/>
            <person name="Shiba T."/>
            <person name="Hattori M."/>
        </authorList>
    </citation>
    <scope>NUCLEOTIDE SEQUENCE [LARGE SCALE GENOMIC DNA]</scope>
    <source>
        <strain evidence="2 3">IFM 10152</strain>
    </source>
</reference>
<evidence type="ECO:0000256" key="1">
    <source>
        <dbReference type="SAM" id="Phobius"/>
    </source>
</evidence>
<feature type="transmembrane region" description="Helical" evidence="1">
    <location>
        <begin position="271"/>
        <end position="288"/>
    </location>
</feature>
<proteinExistence type="predicted"/>
<dbReference type="HOGENOM" id="CLU_043266_0_0_11"/>
<dbReference type="eggNOG" id="ENOG502ZTMA">
    <property type="taxonomic scope" value="Bacteria"/>
</dbReference>
<dbReference type="STRING" id="247156.NFA_15610"/>
<organism evidence="2 3">
    <name type="scientific">Nocardia farcinica (strain IFM 10152)</name>
    <dbReference type="NCBI Taxonomy" id="247156"/>
    <lineage>
        <taxon>Bacteria</taxon>
        <taxon>Bacillati</taxon>
        <taxon>Actinomycetota</taxon>
        <taxon>Actinomycetes</taxon>
        <taxon>Mycobacteriales</taxon>
        <taxon>Nocardiaceae</taxon>
        <taxon>Nocardia</taxon>
    </lineage>
</organism>